<name>A0A5P1X4T4_9LACO</name>
<protein>
    <submittedName>
        <fullName evidence="5">Restriction endonuclease subunit S</fullName>
    </submittedName>
</protein>
<evidence type="ECO:0000313" key="6">
    <source>
        <dbReference type="Proteomes" id="UP000325295"/>
    </source>
</evidence>
<sequence length="393" mass="44984">MAENKNVPRVRFSGFNDAWEQRKLKDVTNRITRKNKNLESKLALTISAQDGLIDQNKFFDKTIASKDVSNYYLIENGEFAYNKSYSNGYPFGAIKRLDNYKAGVLSTLYIVFELNDVNSQFMVSYFNSTFWHYQIYLNAAEGARNHGLLNISSDDFFNSKISLPNENLEQIKIGNINKKLDVTIASNQRKLDSLKSVKKSLMQKIFDQTWRLQGFTDPWEQRKLGQIVKITMGQSPDSTNYTKDSNDYILVQGNSDMENGKVRPRVWTTQVTKTADRGDLILSVRAPVGDVGKTDYDVVLGRGVASIKGNEYIFQYLRMLNINGYWAKFITGSTFESINSKDINSAQVRYPVVQEQNKIGTLLEKADQAIASNQFKIDKLKEIKKWLMQSMFV</sequence>
<dbReference type="Pfam" id="PF01420">
    <property type="entry name" value="Methylase_S"/>
    <property type="match status" value="1"/>
</dbReference>
<dbReference type="Gene3D" id="1.10.287.1120">
    <property type="entry name" value="Bipartite methylase S protein"/>
    <property type="match status" value="1"/>
</dbReference>
<organism evidence="5 6">
    <name type="scientific">Paucilactobacillus nenjiangensis</name>
    <dbReference type="NCBI Taxonomy" id="1296540"/>
    <lineage>
        <taxon>Bacteria</taxon>
        <taxon>Bacillati</taxon>
        <taxon>Bacillota</taxon>
        <taxon>Bacilli</taxon>
        <taxon>Lactobacillales</taxon>
        <taxon>Lactobacillaceae</taxon>
        <taxon>Paucilactobacillus</taxon>
    </lineage>
</organism>
<dbReference type="RefSeq" id="WP_150204051.1">
    <property type="nucleotide sequence ID" value="NZ_CP043939.1"/>
</dbReference>
<dbReference type="GO" id="GO:0009307">
    <property type="term" value="P:DNA restriction-modification system"/>
    <property type="evidence" value="ECO:0007669"/>
    <property type="project" value="UniProtKB-KW"/>
</dbReference>
<feature type="domain" description="Type I restriction modification DNA specificity" evidence="4">
    <location>
        <begin position="217"/>
        <end position="381"/>
    </location>
</feature>
<evidence type="ECO:0000256" key="3">
    <source>
        <dbReference type="ARBA" id="ARBA00023125"/>
    </source>
</evidence>
<dbReference type="GO" id="GO:0004519">
    <property type="term" value="F:endonuclease activity"/>
    <property type="evidence" value="ECO:0007669"/>
    <property type="project" value="UniProtKB-KW"/>
</dbReference>
<reference evidence="5 6" key="1">
    <citation type="submission" date="2019-09" db="EMBL/GenBank/DDBJ databases">
        <title>Complete Genome Sequence of Lactobacillus nenjiangensis SH-Y15, isolated from sauerkraut.</title>
        <authorList>
            <person name="Yang H."/>
        </authorList>
    </citation>
    <scope>NUCLEOTIDE SEQUENCE [LARGE SCALE GENOMIC DNA]</scope>
    <source>
        <strain evidence="5 6">SH-Y15</strain>
    </source>
</reference>
<dbReference type="PANTHER" id="PTHR30408">
    <property type="entry name" value="TYPE-1 RESTRICTION ENZYME ECOKI SPECIFICITY PROTEIN"/>
    <property type="match status" value="1"/>
</dbReference>
<dbReference type="PANTHER" id="PTHR30408:SF12">
    <property type="entry name" value="TYPE I RESTRICTION ENZYME MJAVIII SPECIFICITY SUBUNIT"/>
    <property type="match status" value="1"/>
</dbReference>
<evidence type="ECO:0000256" key="2">
    <source>
        <dbReference type="ARBA" id="ARBA00022747"/>
    </source>
</evidence>
<keyword evidence="2" id="KW-0680">Restriction system</keyword>
<keyword evidence="6" id="KW-1185">Reference proteome</keyword>
<proteinExistence type="inferred from homology"/>
<dbReference type="SUPFAM" id="SSF116734">
    <property type="entry name" value="DNA methylase specificity domain"/>
    <property type="match status" value="2"/>
</dbReference>
<dbReference type="EMBL" id="CP043939">
    <property type="protein sequence ID" value="QER67501.1"/>
    <property type="molecule type" value="Genomic_DNA"/>
</dbReference>
<keyword evidence="3" id="KW-0238">DNA-binding</keyword>
<dbReference type="CDD" id="cd17494">
    <property type="entry name" value="RMtype1_S_Sma198ORF994P-TRD2-CR2_like"/>
    <property type="match status" value="1"/>
</dbReference>
<dbReference type="InterPro" id="IPR044946">
    <property type="entry name" value="Restrct_endonuc_typeI_TRD_sf"/>
</dbReference>
<accession>A0A5P1X4T4</accession>
<dbReference type="Gene3D" id="3.90.220.20">
    <property type="entry name" value="DNA methylase specificity domains"/>
    <property type="match status" value="2"/>
</dbReference>
<dbReference type="Proteomes" id="UP000325295">
    <property type="component" value="Chromosome"/>
</dbReference>
<keyword evidence="5" id="KW-0255">Endonuclease</keyword>
<evidence type="ECO:0000256" key="1">
    <source>
        <dbReference type="ARBA" id="ARBA00010923"/>
    </source>
</evidence>
<dbReference type="GO" id="GO:0003677">
    <property type="term" value="F:DNA binding"/>
    <property type="evidence" value="ECO:0007669"/>
    <property type="project" value="UniProtKB-KW"/>
</dbReference>
<comment type="similarity">
    <text evidence="1">Belongs to the type-I restriction system S methylase family.</text>
</comment>
<keyword evidence="5" id="KW-0378">Hydrolase</keyword>
<evidence type="ECO:0000313" key="5">
    <source>
        <dbReference type="EMBL" id="QER67501.1"/>
    </source>
</evidence>
<dbReference type="InterPro" id="IPR052021">
    <property type="entry name" value="Type-I_RS_S_subunit"/>
</dbReference>
<dbReference type="OrthoDB" id="9795776at2"/>
<evidence type="ECO:0000259" key="4">
    <source>
        <dbReference type="Pfam" id="PF01420"/>
    </source>
</evidence>
<dbReference type="KEGG" id="lnn:F0161_06280"/>
<dbReference type="REBASE" id="334131">
    <property type="entry name" value="S1.LneY15I"/>
</dbReference>
<gene>
    <name evidence="5" type="ORF">F0161_06280</name>
</gene>
<dbReference type="InterPro" id="IPR000055">
    <property type="entry name" value="Restrct_endonuc_typeI_TRD"/>
</dbReference>
<dbReference type="AlphaFoldDB" id="A0A5P1X4T4"/>
<keyword evidence="5" id="KW-0540">Nuclease</keyword>